<dbReference type="Pfam" id="PF03129">
    <property type="entry name" value="HGTP_anticodon"/>
    <property type="match status" value="1"/>
</dbReference>
<dbReference type="FunFam" id="3.30.930.10:FF:000002">
    <property type="entry name" value="Threonine--tRNA ligase"/>
    <property type="match status" value="1"/>
</dbReference>
<evidence type="ECO:0000313" key="16">
    <source>
        <dbReference type="EMBL" id="KFB76254.1"/>
    </source>
</evidence>
<dbReference type="AlphaFoldDB" id="A0A080MG78"/>
<evidence type="ECO:0000256" key="5">
    <source>
        <dbReference type="ARBA" id="ARBA00022723"/>
    </source>
</evidence>
<dbReference type="GO" id="GO:0006435">
    <property type="term" value="P:threonyl-tRNA aminoacylation"/>
    <property type="evidence" value="ECO:0007669"/>
    <property type="project" value="UniProtKB-UniRule"/>
</dbReference>
<feature type="binding site" evidence="13">
    <location>
        <position position="511"/>
    </location>
    <ligand>
        <name>Zn(2+)</name>
        <dbReference type="ChEBI" id="CHEBI:29105"/>
        <note>catalytic</note>
    </ligand>
</feature>
<dbReference type="GO" id="GO:0004829">
    <property type="term" value="F:threonine-tRNA ligase activity"/>
    <property type="evidence" value="ECO:0007669"/>
    <property type="project" value="UniProtKB-UniRule"/>
</dbReference>
<dbReference type="SUPFAM" id="SSF55186">
    <property type="entry name" value="ThrRS/AlaRS common domain"/>
    <property type="match status" value="1"/>
</dbReference>
<dbReference type="PANTHER" id="PTHR11451">
    <property type="entry name" value="THREONINE-TRNA LIGASE"/>
    <property type="match status" value="1"/>
</dbReference>
<comment type="subcellular location">
    <subcellularLocation>
        <location evidence="13">Cytoplasm</location>
    </subcellularLocation>
</comment>
<evidence type="ECO:0000256" key="10">
    <source>
        <dbReference type="ARBA" id="ARBA00022917"/>
    </source>
</evidence>
<dbReference type="Proteomes" id="UP000021315">
    <property type="component" value="Unassembled WGS sequence"/>
</dbReference>
<sequence>MPIITLPEGSQRTFPQPVSIADLAADIGPGLAKATLAGRIDGQLVDTTFILEQDANVSLITVCDPEGLEILRHSCAHLLAMAVKQLYPGAQVTIGPVIEDGFFYDFAFERPFTPDDLAQIEARMQELAAADLPLSRRELPSDEAVAYFDQLGESYKAELIRAIPAGESLSLYRQGDFEDLCRGPHVPSTGKLQAFKLTKVAGAYWRGDAKNAMLQRIYGTCWPDAKALKAYLTRLEEAGKRDHRKLGAQLDLFHFDDCAPGSVFWHPKGWILFQQLIGYMRTQQERADYVEVNTPDVMDRGLWETSGHWFNYREAMFTTTTEDERVFALKPMNCPGAVSLFAQGLKSYRDLPLRMAEFGKVHRDEPSGALHGLLRVRHFTQDDAHIFCTPTQMQDECAGTIGLVFAIYRDFGFDNVAVRLSTRPANRIGSDETWDQLEGALSGALDRMSIDYRINPSEGAFYGPKLEFVLRDAIGRDWQCGTLQVDLNLPERFDISYINEQGECERPVMLHRALFGSLERFTGILIEHYGGLFPLWLAPQQAVVLNISEGQADYAQSVLKALKKARVRAAIDLRNEKIGYKIREYTLQKVPYLLVVGDEEKAKGCIAVRSRAGEDLGSLPLAEVIARLRQEAQPPGSEGSC</sequence>
<dbReference type="InterPro" id="IPR036621">
    <property type="entry name" value="Anticodon-bd_dom_sf"/>
</dbReference>
<dbReference type="CDD" id="cd00771">
    <property type="entry name" value="ThrRS_core"/>
    <property type="match status" value="1"/>
</dbReference>
<organism evidence="16 17">
    <name type="scientific">Candidatus Accumulibacter cognatus</name>
    <dbReference type="NCBI Taxonomy" id="2954383"/>
    <lineage>
        <taxon>Bacteria</taxon>
        <taxon>Pseudomonadati</taxon>
        <taxon>Pseudomonadota</taxon>
        <taxon>Betaproteobacteria</taxon>
        <taxon>Candidatus Accumulibacter</taxon>
    </lineage>
</organism>
<evidence type="ECO:0000256" key="4">
    <source>
        <dbReference type="ARBA" id="ARBA00022598"/>
    </source>
</evidence>
<dbReference type="InterPro" id="IPR033728">
    <property type="entry name" value="ThrRS_core"/>
</dbReference>
<reference evidence="16" key="1">
    <citation type="submission" date="2014-02" db="EMBL/GenBank/DDBJ databases">
        <title>Expanding our view of genomic diversity in Candidatus Accumulibacter clades.</title>
        <authorList>
            <person name="Skennerton C.T."/>
            <person name="Barr J.J."/>
            <person name="Slater F.R."/>
            <person name="Bond P.L."/>
            <person name="Tyson G.W."/>
        </authorList>
    </citation>
    <scope>NUCLEOTIDE SEQUENCE [LARGE SCALE GENOMIC DNA]</scope>
</reference>
<keyword evidence="2 13" id="KW-0963">Cytoplasm</keyword>
<dbReference type="InterPro" id="IPR002320">
    <property type="entry name" value="Thr-tRNA-ligase_IIa"/>
</dbReference>
<evidence type="ECO:0000256" key="1">
    <source>
        <dbReference type="ARBA" id="ARBA00008226"/>
    </source>
</evidence>
<dbReference type="InterPro" id="IPR004154">
    <property type="entry name" value="Anticodon-bd"/>
</dbReference>
<dbReference type="InterPro" id="IPR012676">
    <property type="entry name" value="TGS-like"/>
</dbReference>
<keyword evidence="7 13" id="KW-0862">Zinc</keyword>
<keyword evidence="6 13" id="KW-0547">Nucleotide-binding</keyword>
<evidence type="ECO:0000256" key="6">
    <source>
        <dbReference type="ARBA" id="ARBA00022741"/>
    </source>
</evidence>
<keyword evidence="4 13" id="KW-0436">Ligase</keyword>
<dbReference type="InterPro" id="IPR006195">
    <property type="entry name" value="aa-tRNA-synth_II"/>
</dbReference>
<accession>A0A080MG78</accession>
<comment type="cofactor">
    <cofactor evidence="13">
        <name>Zn(2+)</name>
        <dbReference type="ChEBI" id="CHEBI:29105"/>
    </cofactor>
    <text evidence="13">Binds 1 zinc ion per subunit.</text>
</comment>
<keyword evidence="17" id="KW-1185">Reference proteome</keyword>
<keyword evidence="11 13" id="KW-0030">Aminoacyl-tRNA synthetase</keyword>
<dbReference type="PRINTS" id="PR01047">
    <property type="entry name" value="TRNASYNTHTHR"/>
</dbReference>
<dbReference type="InterPro" id="IPR012675">
    <property type="entry name" value="Beta-grasp_dom_sf"/>
</dbReference>
<name>A0A080MG78_9PROT</name>
<dbReference type="SMART" id="SM00863">
    <property type="entry name" value="tRNA_SAD"/>
    <property type="match status" value="1"/>
</dbReference>
<evidence type="ECO:0000256" key="13">
    <source>
        <dbReference type="HAMAP-Rule" id="MF_00184"/>
    </source>
</evidence>
<dbReference type="RefSeq" id="WP_034950164.1">
    <property type="nucleotide sequence ID" value="NZ_JDST02000059.1"/>
</dbReference>
<dbReference type="Pfam" id="PF07973">
    <property type="entry name" value="tRNA_SAD"/>
    <property type="match status" value="1"/>
</dbReference>
<dbReference type="FunFam" id="3.10.20.30:FF:000005">
    <property type="entry name" value="Threonine--tRNA ligase"/>
    <property type="match status" value="1"/>
</dbReference>
<dbReference type="FunFam" id="3.30.54.20:FF:000002">
    <property type="entry name" value="Threonine--tRNA ligase"/>
    <property type="match status" value="1"/>
</dbReference>
<evidence type="ECO:0000256" key="3">
    <source>
        <dbReference type="ARBA" id="ARBA00022555"/>
    </source>
</evidence>
<dbReference type="GO" id="GO:0000049">
    <property type="term" value="F:tRNA binding"/>
    <property type="evidence" value="ECO:0007669"/>
    <property type="project" value="UniProtKB-KW"/>
</dbReference>
<evidence type="ECO:0000256" key="8">
    <source>
        <dbReference type="ARBA" id="ARBA00022840"/>
    </source>
</evidence>
<dbReference type="InterPro" id="IPR047246">
    <property type="entry name" value="ThrRS_anticodon"/>
</dbReference>
<dbReference type="FunFam" id="3.40.50.800:FF:000001">
    <property type="entry name" value="Threonine--tRNA ligase"/>
    <property type="match status" value="1"/>
</dbReference>
<feature type="domain" description="TGS" evidence="15">
    <location>
        <begin position="1"/>
        <end position="61"/>
    </location>
</feature>
<dbReference type="Gene3D" id="3.40.50.800">
    <property type="entry name" value="Anticodon-binding domain"/>
    <property type="match status" value="1"/>
</dbReference>
<feature type="binding site" evidence="13">
    <location>
        <position position="334"/>
    </location>
    <ligand>
        <name>Zn(2+)</name>
        <dbReference type="ChEBI" id="CHEBI:29105"/>
        <note>catalytic</note>
    </ligand>
</feature>
<dbReference type="InterPro" id="IPR004095">
    <property type="entry name" value="TGS"/>
</dbReference>
<gene>
    <name evidence="16" type="primary">thrS_2</name>
    <name evidence="13" type="synonym">thrS</name>
    <name evidence="16" type="ORF">AW06_002676</name>
</gene>
<dbReference type="EMBL" id="JDST02000059">
    <property type="protein sequence ID" value="KFB76254.1"/>
    <property type="molecule type" value="Genomic_DNA"/>
</dbReference>
<evidence type="ECO:0000259" key="15">
    <source>
        <dbReference type="PROSITE" id="PS51880"/>
    </source>
</evidence>
<dbReference type="Pfam" id="PF02824">
    <property type="entry name" value="TGS"/>
    <property type="match status" value="1"/>
</dbReference>
<dbReference type="InterPro" id="IPR002314">
    <property type="entry name" value="aa-tRNA-synt_IIb"/>
</dbReference>
<dbReference type="InterPro" id="IPR045864">
    <property type="entry name" value="aa-tRNA-synth_II/BPL/LPL"/>
</dbReference>
<keyword evidence="8 13" id="KW-0067">ATP-binding</keyword>
<keyword evidence="10 13" id="KW-0648">Protein biosynthesis</keyword>
<dbReference type="GO" id="GO:0046872">
    <property type="term" value="F:metal ion binding"/>
    <property type="evidence" value="ECO:0007669"/>
    <property type="project" value="UniProtKB-KW"/>
</dbReference>
<dbReference type="HAMAP" id="MF_00184">
    <property type="entry name" value="Thr_tRNA_synth"/>
    <property type="match status" value="1"/>
</dbReference>
<dbReference type="Gene3D" id="3.30.930.10">
    <property type="entry name" value="Bira Bifunctional Protein, Domain 2"/>
    <property type="match status" value="1"/>
</dbReference>
<evidence type="ECO:0000256" key="12">
    <source>
        <dbReference type="ARBA" id="ARBA00049515"/>
    </source>
</evidence>
<dbReference type="GO" id="GO:0005737">
    <property type="term" value="C:cytoplasm"/>
    <property type="evidence" value="ECO:0007669"/>
    <property type="project" value="UniProtKB-SubCell"/>
</dbReference>
<evidence type="ECO:0000256" key="9">
    <source>
        <dbReference type="ARBA" id="ARBA00022884"/>
    </source>
</evidence>
<dbReference type="PANTHER" id="PTHR11451:SF44">
    <property type="entry name" value="THREONINE--TRNA LIGASE, CHLOROPLASTIC_MITOCHONDRIAL 2"/>
    <property type="match status" value="1"/>
</dbReference>
<keyword evidence="5 13" id="KW-0479">Metal-binding</keyword>
<comment type="caution">
    <text evidence="13">Lacks conserved residue(s) required for the propagation of feature annotation.</text>
</comment>
<dbReference type="SUPFAM" id="SSF81271">
    <property type="entry name" value="TGS-like"/>
    <property type="match status" value="1"/>
</dbReference>
<evidence type="ECO:0000259" key="14">
    <source>
        <dbReference type="PROSITE" id="PS50862"/>
    </source>
</evidence>
<dbReference type="CDD" id="cd01667">
    <property type="entry name" value="TGS_ThrRS"/>
    <property type="match status" value="1"/>
</dbReference>
<dbReference type="CDD" id="cd00860">
    <property type="entry name" value="ThrRS_anticodon"/>
    <property type="match status" value="1"/>
</dbReference>
<evidence type="ECO:0000256" key="7">
    <source>
        <dbReference type="ARBA" id="ARBA00022833"/>
    </source>
</evidence>
<dbReference type="GO" id="GO:0005524">
    <property type="term" value="F:ATP binding"/>
    <property type="evidence" value="ECO:0007669"/>
    <property type="project" value="UniProtKB-UniRule"/>
</dbReference>
<keyword evidence="3 13" id="KW-0820">tRNA-binding</keyword>
<feature type="binding site" evidence="13">
    <location>
        <position position="385"/>
    </location>
    <ligand>
        <name>Zn(2+)</name>
        <dbReference type="ChEBI" id="CHEBI:29105"/>
        <note>catalytic</note>
    </ligand>
</feature>
<comment type="caution">
    <text evidence="16">The sequence shown here is derived from an EMBL/GenBank/DDBJ whole genome shotgun (WGS) entry which is preliminary data.</text>
</comment>
<dbReference type="FunFam" id="3.30.980.10:FF:000005">
    <property type="entry name" value="Threonyl-tRNA synthetase, mitochondrial"/>
    <property type="match status" value="1"/>
</dbReference>
<comment type="similarity">
    <text evidence="1 13">Belongs to the class-II aminoacyl-tRNA synthetase family.</text>
</comment>
<keyword evidence="9 13" id="KW-0694">RNA-binding</keyword>
<dbReference type="PROSITE" id="PS50862">
    <property type="entry name" value="AA_TRNA_LIGASE_II"/>
    <property type="match status" value="1"/>
</dbReference>
<feature type="domain" description="Aminoacyl-transfer RNA synthetases class-II family profile" evidence="14">
    <location>
        <begin position="261"/>
        <end position="534"/>
    </location>
</feature>
<dbReference type="InterPro" id="IPR012947">
    <property type="entry name" value="tRNA_SAD"/>
</dbReference>
<dbReference type="SUPFAM" id="SSF52954">
    <property type="entry name" value="Class II aaRS ABD-related"/>
    <property type="match status" value="1"/>
</dbReference>
<dbReference type="SUPFAM" id="SSF55681">
    <property type="entry name" value="Class II aaRS and biotin synthetases"/>
    <property type="match status" value="1"/>
</dbReference>
<dbReference type="Gene3D" id="3.10.20.30">
    <property type="match status" value="1"/>
</dbReference>
<dbReference type="Pfam" id="PF00587">
    <property type="entry name" value="tRNA-synt_2b"/>
    <property type="match status" value="1"/>
</dbReference>
<dbReference type="InterPro" id="IPR018163">
    <property type="entry name" value="Thr/Ala-tRNA-synth_IIc_edit"/>
</dbReference>
<dbReference type="EC" id="6.1.1.3" evidence="13"/>
<comment type="catalytic activity">
    <reaction evidence="12 13">
        <text>tRNA(Thr) + L-threonine + ATP = L-threonyl-tRNA(Thr) + AMP + diphosphate + H(+)</text>
        <dbReference type="Rhea" id="RHEA:24624"/>
        <dbReference type="Rhea" id="RHEA-COMP:9670"/>
        <dbReference type="Rhea" id="RHEA-COMP:9704"/>
        <dbReference type="ChEBI" id="CHEBI:15378"/>
        <dbReference type="ChEBI" id="CHEBI:30616"/>
        <dbReference type="ChEBI" id="CHEBI:33019"/>
        <dbReference type="ChEBI" id="CHEBI:57926"/>
        <dbReference type="ChEBI" id="CHEBI:78442"/>
        <dbReference type="ChEBI" id="CHEBI:78534"/>
        <dbReference type="ChEBI" id="CHEBI:456215"/>
        <dbReference type="EC" id="6.1.1.3"/>
    </reaction>
</comment>
<dbReference type="Gene3D" id="3.30.980.10">
    <property type="entry name" value="Threonyl-trna Synthetase, Chain A, domain 2"/>
    <property type="match status" value="1"/>
</dbReference>
<evidence type="ECO:0000256" key="11">
    <source>
        <dbReference type="ARBA" id="ARBA00023146"/>
    </source>
</evidence>
<dbReference type="NCBIfam" id="TIGR00418">
    <property type="entry name" value="thrS"/>
    <property type="match status" value="1"/>
</dbReference>
<dbReference type="Gene3D" id="3.30.54.20">
    <property type="match status" value="1"/>
</dbReference>
<comment type="subunit">
    <text evidence="13">Homodimer.</text>
</comment>
<evidence type="ECO:0000313" key="17">
    <source>
        <dbReference type="Proteomes" id="UP000021315"/>
    </source>
</evidence>
<proteinExistence type="inferred from homology"/>
<protein>
    <recommendedName>
        <fullName evidence="13">Threonine--tRNA ligase</fullName>
        <ecNumber evidence="13">6.1.1.3</ecNumber>
    </recommendedName>
    <alternativeName>
        <fullName evidence="13">Threonyl-tRNA synthetase</fullName>
        <shortName evidence="13">ThrRS</shortName>
    </alternativeName>
</protein>
<evidence type="ECO:0000256" key="2">
    <source>
        <dbReference type="ARBA" id="ARBA00022490"/>
    </source>
</evidence>
<dbReference type="PROSITE" id="PS51880">
    <property type="entry name" value="TGS"/>
    <property type="match status" value="1"/>
</dbReference>
<dbReference type="STRING" id="1453999.AW06_002676"/>